<dbReference type="InterPro" id="IPR036691">
    <property type="entry name" value="Endo/exonu/phosph_ase_sf"/>
</dbReference>
<organism evidence="1">
    <name type="scientific">Capitella teleta</name>
    <name type="common">Polychaete worm</name>
    <dbReference type="NCBI Taxonomy" id="283909"/>
    <lineage>
        <taxon>Eukaryota</taxon>
        <taxon>Metazoa</taxon>
        <taxon>Spiralia</taxon>
        <taxon>Lophotrochozoa</taxon>
        <taxon>Annelida</taxon>
        <taxon>Polychaeta</taxon>
        <taxon>Sedentaria</taxon>
        <taxon>Scolecida</taxon>
        <taxon>Capitellidae</taxon>
        <taxon>Capitella</taxon>
    </lineage>
</organism>
<dbReference type="EMBL" id="KB307555">
    <property type="protein sequence ID" value="ELT98751.1"/>
    <property type="molecule type" value="Genomic_DNA"/>
</dbReference>
<dbReference type="SUPFAM" id="SSF56219">
    <property type="entry name" value="DNase I-like"/>
    <property type="match status" value="1"/>
</dbReference>
<dbReference type="EMBL" id="AMQN01010314">
    <property type="status" value="NOT_ANNOTATED_CDS"/>
    <property type="molecule type" value="Genomic_DNA"/>
</dbReference>
<reference evidence="2" key="3">
    <citation type="submission" date="2015-06" db="UniProtKB">
        <authorList>
            <consortium name="EnsemblMetazoa"/>
        </authorList>
    </citation>
    <scope>IDENTIFICATION</scope>
</reference>
<dbReference type="OrthoDB" id="8059111at2759"/>
<dbReference type="Gene3D" id="3.60.10.10">
    <property type="entry name" value="Endonuclease/exonuclease/phosphatase"/>
    <property type="match status" value="1"/>
</dbReference>
<dbReference type="Proteomes" id="UP000014760">
    <property type="component" value="Unassembled WGS sequence"/>
</dbReference>
<dbReference type="HOGENOM" id="CLU_084013_0_0_1"/>
<reference evidence="1 3" key="2">
    <citation type="journal article" date="2013" name="Nature">
        <title>Insights into bilaterian evolution from three spiralian genomes.</title>
        <authorList>
            <person name="Simakov O."/>
            <person name="Marletaz F."/>
            <person name="Cho S.J."/>
            <person name="Edsinger-Gonzales E."/>
            <person name="Havlak P."/>
            <person name="Hellsten U."/>
            <person name="Kuo D.H."/>
            <person name="Larsson T."/>
            <person name="Lv J."/>
            <person name="Arendt D."/>
            <person name="Savage R."/>
            <person name="Osoegawa K."/>
            <person name="de Jong P."/>
            <person name="Grimwood J."/>
            <person name="Chapman J.A."/>
            <person name="Shapiro H."/>
            <person name="Aerts A."/>
            <person name="Otillar R.P."/>
            <person name="Terry A.Y."/>
            <person name="Boore J.L."/>
            <person name="Grigoriev I.V."/>
            <person name="Lindberg D.R."/>
            <person name="Seaver E.C."/>
            <person name="Weisblat D.A."/>
            <person name="Putnam N.H."/>
            <person name="Rokhsar D.S."/>
        </authorList>
    </citation>
    <scope>NUCLEOTIDE SEQUENCE</scope>
    <source>
        <strain evidence="1 3">I ESC-2004</strain>
    </source>
</reference>
<evidence type="ECO:0000313" key="2">
    <source>
        <dbReference type="EnsemblMetazoa" id="CapteP204360"/>
    </source>
</evidence>
<accession>R7U4Y3</accession>
<name>R7U4Y3_CAPTE</name>
<evidence type="ECO:0000313" key="3">
    <source>
        <dbReference type="Proteomes" id="UP000014760"/>
    </source>
</evidence>
<dbReference type="EnsemblMetazoa" id="CapteT204360">
    <property type="protein sequence ID" value="CapteP204360"/>
    <property type="gene ID" value="CapteG204360"/>
</dbReference>
<gene>
    <name evidence="1" type="ORF">CAPTEDRAFT_204360</name>
</gene>
<protein>
    <recommendedName>
        <fullName evidence="4">Endonuclease/exonuclease/phosphatase domain-containing protein</fullName>
    </recommendedName>
</protein>
<evidence type="ECO:0000313" key="1">
    <source>
        <dbReference type="EMBL" id="ELT98751.1"/>
    </source>
</evidence>
<evidence type="ECO:0008006" key="4">
    <source>
        <dbReference type="Google" id="ProtNLM"/>
    </source>
</evidence>
<sequence>MKLQICQKTTFVSCYIAPSDSPYHSFAPLSEIQERVSENDDEKFILIGDLNARLGNERTAFIEGKNFPMPTHYAPSPDPVTSTNVNARYAIGNLRDSFVLLNGQCSGSATHKTALTFRQRSRWLSELDTLFASSELLPLISDFEIHQRLDLPSDHVQSSCCIALNRLERSRNMQPLVDRAEELGRPSTQQDPSNNVSLYQRRMIKMSQIDPQLAAEALNTISPPNLTLDDTDTIVDEVNNMLYNIASNARITTSPAEDRCRCQMEGSP</sequence>
<keyword evidence="3" id="KW-1185">Reference proteome</keyword>
<dbReference type="AlphaFoldDB" id="R7U4Y3"/>
<proteinExistence type="predicted"/>
<reference evidence="3" key="1">
    <citation type="submission" date="2012-12" db="EMBL/GenBank/DDBJ databases">
        <authorList>
            <person name="Hellsten U."/>
            <person name="Grimwood J."/>
            <person name="Chapman J.A."/>
            <person name="Shapiro H."/>
            <person name="Aerts A."/>
            <person name="Otillar R.P."/>
            <person name="Terry A.Y."/>
            <person name="Boore J.L."/>
            <person name="Simakov O."/>
            <person name="Marletaz F."/>
            <person name="Cho S.-J."/>
            <person name="Edsinger-Gonzales E."/>
            <person name="Havlak P."/>
            <person name="Kuo D.-H."/>
            <person name="Larsson T."/>
            <person name="Lv J."/>
            <person name="Arendt D."/>
            <person name="Savage R."/>
            <person name="Osoegawa K."/>
            <person name="de Jong P."/>
            <person name="Lindberg D.R."/>
            <person name="Seaver E.C."/>
            <person name="Weisblat D.A."/>
            <person name="Putnam N.H."/>
            <person name="Grigoriev I.V."/>
            <person name="Rokhsar D.S."/>
        </authorList>
    </citation>
    <scope>NUCLEOTIDE SEQUENCE</scope>
    <source>
        <strain evidence="3">I ESC-2004</strain>
    </source>
</reference>